<evidence type="ECO:0000256" key="1">
    <source>
        <dbReference type="SAM" id="MobiDB-lite"/>
    </source>
</evidence>
<feature type="compositionally biased region" description="Basic and acidic residues" evidence="1">
    <location>
        <begin position="497"/>
        <end position="509"/>
    </location>
</feature>
<accession>A0ABR1J314</accession>
<dbReference type="EMBL" id="JBANRG010000046">
    <property type="protein sequence ID" value="KAK7445773.1"/>
    <property type="molecule type" value="Genomic_DNA"/>
</dbReference>
<reference evidence="2 3" key="1">
    <citation type="submission" date="2024-01" db="EMBL/GenBank/DDBJ databases">
        <title>A draft genome for the cacao thread blight pathogen Marasmiellus scandens.</title>
        <authorList>
            <person name="Baruah I.K."/>
            <person name="Leung J."/>
            <person name="Bukari Y."/>
            <person name="Amoako-Attah I."/>
            <person name="Meinhardt L.W."/>
            <person name="Bailey B.A."/>
            <person name="Cohen S.P."/>
        </authorList>
    </citation>
    <scope>NUCLEOTIDE SEQUENCE [LARGE SCALE GENOMIC DNA]</scope>
    <source>
        <strain evidence="2 3">GH-19</strain>
    </source>
</reference>
<dbReference type="Proteomes" id="UP001498398">
    <property type="component" value="Unassembled WGS sequence"/>
</dbReference>
<feature type="region of interest" description="Disordered" evidence="1">
    <location>
        <begin position="244"/>
        <end position="509"/>
    </location>
</feature>
<proteinExistence type="predicted"/>
<feature type="compositionally biased region" description="Polar residues" evidence="1">
    <location>
        <begin position="244"/>
        <end position="264"/>
    </location>
</feature>
<evidence type="ECO:0000313" key="2">
    <source>
        <dbReference type="EMBL" id="KAK7445773.1"/>
    </source>
</evidence>
<organism evidence="2 3">
    <name type="scientific">Marasmiellus scandens</name>
    <dbReference type="NCBI Taxonomy" id="2682957"/>
    <lineage>
        <taxon>Eukaryota</taxon>
        <taxon>Fungi</taxon>
        <taxon>Dikarya</taxon>
        <taxon>Basidiomycota</taxon>
        <taxon>Agaricomycotina</taxon>
        <taxon>Agaricomycetes</taxon>
        <taxon>Agaricomycetidae</taxon>
        <taxon>Agaricales</taxon>
        <taxon>Marasmiineae</taxon>
        <taxon>Omphalotaceae</taxon>
        <taxon>Marasmiellus</taxon>
    </lineage>
</organism>
<sequence>MPAHWVTNAIETFLDTHVIAFKKAQQASTISNEFMPMILREFLKEFPIPLLPADASPEERQIYNQTYLAKVLKQEKQLYSWFYNNHSGTNVSSSANALTNLVAPLNKEKMMKKHALTSVQVFSKVFYDSKVKPLVEKELENMQGISEGGKLPQGAHLPVIARLTNEVWEAASESVKAEVEKKRLELLEEDEEDNTVDEDEIIDRLPAIVEQFTSSIRQLNWTVSRGREQSGAFVKDFYQGLQSQAPVPAQSSDQEPASSAGTPQSIPPLHTLSLQQVSSSDPIQPSKRTKKAKKDTLIVVPPADPPTNSPSANLPATSPIDLPIGDPIRPSKPTKKAKKAQKDTSIVVPSADPHASSNLPATSPIDPPIDPSLIPTPPQSASPSTVIPPPQLHLQPYNSRPSEPMPVLTAPDTSVIGNKRRQPNSSSGRPQKRRKTGAAQITNPGPVEAEARVNSGKPCGQPKGMNPDSSVTAGTRKSTRPRQAPKRDTTEFIGAADRLRHVEEVDSGN</sequence>
<comment type="caution">
    <text evidence="2">The sequence shown here is derived from an EMBL/GenBank/DDBJ whole genome shotgun (WGS) entry which is preliminary data.</text>
</comment>
<feature type="compositionally biased region" description="Polar residues" evidence="1">
    <location>
        <begin position="467"/>
        <end position="476"/>
    </location>
</feature>
<gene>
    <name evidence="2" type="ORF">VKT23_014769</name>
</gene>
<protein>
    <submittedName>
        <fullName evidence="2">Uncharacterized protein</fullName>
    </submittedName>
</protein>
<evidence type="ECO:0000313" key="3">
    <source>
        <dbReference type="Proteomes" id="UP001498398"/>
    </source>
</evidence>
<feature type="compositionally biased region" description="Polar residues" evidence="1">
    <location>
        <begin position="272"/>
        <end position="283"/>
    </location>
</feature>
<feature type="compositionally biased region" description="Pro residues" evidence="1">
    <location>
        <begin position="365"/>
        <end position="391"/>
    </location>
</feature>
<keyword evidence="3" id="KW-1185">Reference proteome</keyword>
<name>A0ABR1J314_9AGAR</name>